<organism evidence="1 2">
    <name type="scientific">Streblomastix strix</name>
    <dbReference type="NCBI Taxonomy" id="222440"/>
    <lineage>
        <taxon>Eukaryota</taxon>
        <taxon>Metamonada</taxon>
        <taxon>Preaxostyla</taxon>
        <taxon>Oxymonadida</taxon>
        <taxon>Streblomastigidae</taxon>
        <taxon>Streblomastix</taxon>
    </lineage>
</organism>
<sequence>MQPPGLGSDSGIENGRSSCCMGPLEKGVSEIDQQQHGNGGHFLRSSVFRNKLRTIGNEGNSDKIGHFLIIQIVQVPGVTNCIADSLSSLDSSGDYNIGPQLAQILLLWQNLEPNLNLFANQYNAILPRYVSTDPRDSNAQWIGAFNHTWENEIIWIYQPIPMISQILMTLKLQKNYSDCGGTMMARPTLVHNTAI</sequence>
<evidence type="ECO:0000313" key="2">
    <source>
        <dbReference type="Proteomes" id="UP000324800"/>
    </source>
</evidence>
<feature type="non-terminal residue" evidence="1">
    <location>
        <position position="195"/>
    </location>
</feature>
<name>A0A5J4TXT6_9EUKA</name>
<comment type="caution">
    <text evidence="1">The sequence shown here is derived from an EMBL/GenBank/DDBJ whole genome shotgun (WGS) entry which is preliminary data.</text>
</comment>
<dbReference type="OrthoDB" id="5863131at2759"/>
<reference evidence="1 2" key="1">
    <citation type="submission" date="2019-03" db="EMBL/GenBank/DDBJ databases">
        <title>Single cell metagenomics reveals metabolic interactions within the superorganism composed of flagellate Streblomastix strix and complex community of Bacteroidetes bacteria on its surface.</title>
        <authorList>
            <person name="Treitli S.C."/>
            <person name="Kolisko M."/>
            <person name="Husnik F."/>
            <person name="Keeling P."/>
            <person name="Hampl V."/>
        </authorList>
    </citation>
    <scope>NUCLEOTIDE SEQUENCE [LARGE SCALE GENOMIC DNA]</scope>
    <source>
        <strain evidence="1">ST1C</strain>
    </source>
</reference>
<protein>
    <submittedName>
        <fullName evidence="1">Uncharacterized protein</fullName>
    </submittedName>
</protein>
<dbReference type="AlphaFoldDB" id="A0A5J4TXT6"/>
<gene>
    <name evidence="1" type="ORF">EZS28_041783</name>
</gene>
<evidence type="ECO:0000313" key="1">
    <source>
        <dbReference type="EMBL" id="KAA6362689.1"/>
    </source>
</evidence>
<dbReference type="Proteomes" id="UP000324800">
    <property type="component" value="Unassembled WGS sequence"/>
</dbReference>
<dbReference type="EMBL" id="SNRW01023851">
    <property type="protein sequence ID" value="KAA6362689.1"/>
    <property type="molecule type" value="Genomic_DNA"/>
</dbReference>
<accession>A0A5J4TXT6</accession>
<proteinExistence type="predicted"/>